<feature type="transmembrane region" description="Helical" evidence="1">
    <location>
        <begin position="246"/>
        <end position="267"/>
    </location>
</feature>
<feature type="domain" description="DUF1206" evidence="2">
    <location>
        <begin position="33"/>
        <end position="99"/>
    </location>
</feature>
<reference evidence="3 4" key="1">
    <citation type="submission" date="2022-09" db="EMBL/GenBank/DDBJ databases">
        <title>Complete genome sequence of Janibacter terrae strain COS04-44, PCL-degrading bacteria isolated from oil spilled coast.</title>
        <authorList>
            <person name="Park H."/>
            <person name="Kim J.Y."/>
            <person name="An S.H."/>
            <person name="Lee C.M."/>
            <person name="Weon H.-Y."/>
        </authorList>
    </citation>
    <scope>NUCLEOTIDE SEQUENCE [LARGE SCALE GENOMIC DNA]</scope>
    <source>
        <strain evidence="3 4">COS04-44</strain>
    </source>
</reference>
<evidence type="ECO:0000256" key="1">
    <source>
        <dbReference type="SAM" id="Phobius"/>
    </source>
</evidence>
<keyword evidence="1" id="KW-1133">Transmembrane helix</keyword>
<dbReference type="Pfam" id="PF06724">
    <property type="entry name" value="DUF1206"/>
    <property type="match status" value="3"/>
</dbReference>
<keyword evidence="1" id="KW-0472">Membrane</keyword>
<accession>A0ABZ2FBR0</accession>
<protein>
    <submittedName>
        <fullName evidence="3">DUF1206 domain-containing protein</fullName>
    </submittedName>
</protein>
<evidence type="ECO:0000313" key="3">
    <source>
        <dbReference type="EMBL" id="WWF03805.1"/>
    </source>
</evidence>
<dbReference type="Proteomes" id="UP001381003">
    <property type="component" value="Chromosome"/>
</dbReference>
<sequence length="274" mass="28075">MSRTRDLDDARDAARDTARTVGDHPALEALARVGFVVSGVLHIVIGYTAGRVAWGGGGGQADQSGALASLASNPGGVVLMWVVVIGLVALALWQLAVAVAPAVGDGGVGDRLKAVGKAVVYGALAFTALKFALGSGSSSSSEQSSQDVTASLMQQPAGRWLVGALGVGIIAVGGYHVYKGVTQRFIKDLEEDPGTVARTLGMIGYPAKGAVLALVGVFFIIAAVQEQSEEATGLDGALKSLRDQPFGPYLLTAAALGLVAFGLYCFARARHQRI</sequence>
<evidence type="ECO:0000313" key="4">
    <source>
        <dbReference type="Proteomes" id="UP001381003"/>
    </source>
</evidence>
<feature type="transmembrane region" description="Helical" evidence="1">
    <location>
        <begin position="78"/>
        <end position="103"/>
    </location>
</feature>
<keyword evidence="4" id="KW-1185">Reference proteome</keyword>
<proteinExistence type="predicted"/>
<feature type="transmembrane region" description="Helical" evidence="1">
    <location>
        <begin position="29"/>
        <end position="49"/>
    </location>
</feature>
<dbReference type="RefSeq" id="WP_245634790.1">
    <property type="nucleotide sequence ID" value="NZ_CP104874.1"/>
</dbReference>
<evidence type="ECO:0000259" key="2">
    <source>
        <dbReference type="Pfam" id="PF06724"/>
    </source>
</evidence>
<feature type="transmembrane region" description="Helical" evidence="1">
    <location>
        <begin position="199"/>
        <end position="224"/>
    </location>
</feature>
<name>A0ABZ2FBR0_9MICO</name>
<feature type="transmembrane region" description="Helical" evidence="1">
    <location>
        <begin position="157"/>
        <end position="178"/>
    </location>
</feature>
<gene>
    <name evidence="3" type="ORF">N5P18_08775</name>
</gene>
<feature type="domain" description="DUF1206" evidence="2">
    <location>
        <begin position="203"/>
        <end position="270"/>
    </location>
</feature>
<dbReference type="EMBL" id="CP104874">
    <property type="protein sequence ID" value="WWF03805.1"/>
    <property type="molecule type" value="Genomic_DNA"/>
</dbReference>
<organism evidence="3 4">
    <name type="scientific">Janibacter terrae</name>
    <dbReference type="NCBI Taxonomy" id="103817"/>
    <lineage>
        <taxon>Bacteria</taxon>
        <taxon>Bacillati</taxon>
        <taxon>Actinomycetota</taxon>
        <taxon>Actinomycetes</taxon>
        <taxon>Micrococcales</taxon>
        <taxon>Intrasporangiaceae</taxon>
        <taxon>Janibacter</taxon>
    </lineage>
</organism>
<feature type="domain" description="DUF1206" evidence="2">
    <location>
        <begin position="113"/>
        <end position="182"/>
    </location>
</feature>
<keyword evidence="1" id="KW-0812">Transmembrane</keyword>
<feature type="transmembrane region" description="Helical" evidence="1">
    <location>
        <begin position="115"/>
        <end position="137"/>
    </location>
</feature>
<dbReference type="InterPro" id="IPR009597">
    <property type="entry name" value="DUF1206"/>
</dbReference>